<evidence type="ECO:0000256" key="1">
    <source>
        <dbReference type="SAM" id="Phobius"/>
    </source>
</evidence>
<evidence type="ECO:0000313" key="2">
    <source>
        <dbReference type="EMBL" id="KIO34392.1"/>
    </source>
</evidence>
<dbReference type="EMBL" id="KN822943">
    <property type="protein sequence ID" value="KIO34392.1"/>
    <property type="molecule type" value="Genomic_DNA"/>
</dbReference>
<dbReference type="Proteomes" id="UP000054248">
    <property type="component" value="Unassembled WGS sequence"/>
</dbReference>
<reference evidence="3" key="2">
    <citation type="submission" date="2015-01" db="EMBL/GenBank/DDBJ databases">
        <title>Evolutionary Origins and Diversification of the Mycorrhizal Mutualists.</title>
        <authorList>
            <consortium name="DOE Joint Genome Institute"/>
            <consortium name="Mycorrhizal Genomics Consortium"/>
            <person name="Kohler A."/>
            <person name="Kuo A."/>
            <person name="Nagy L.G."/>
            <person name="Floudas D."/>
            <person name="Copeland A."/>
            <person name="Barry K.W."/>
            <person name="Cichocki N."/>
            <person name="Veneault-Fourrey C."/>
            <person name="LaButti K."/>
            <person name="Lindquist E.A."/>
            <person name="Lipzen A."/>
            <person name="Lundell T."/>
            <person name="Morin E."/>
            <person name="Murat C."/>
            <person name="Riley R."/>
            <person name="Ohm R."/>
            <person name="Sun H."/>
            <person name="Tunlid A."/>
            <person name="Henrissat B."/>
            <person name="Grigoriev I.V."/>
            <person name="Hibbett D.S."/>
            <person name="Martin F."/>
        </authorList>
    </citation>
    <scope>NUCLEOTIDE SEQUENCE [LARGE SCALE GENOMIC DNA]</scope>
    <source>
        <strain evidence="3">MUT 4182</strain>
    </source>
</reference>
<evidence type="ECO:0000313" key="3">
    <source>
        <dbReference type="Proteomes" id="UP000054248"/>
    </source>
</evidence>
<organism evidence="2 3">
    <name type="scientific">Tulasnella calospora MUT 4182</name>
    <dbReference type="NCBI Taxonomy" id="1051891"/>
    <lineage>
        <taxon>Eukaryota</taxon>
        <taxon>Fungi</taxon>
        <taxon>Dikarya</taxon>
        <taxon>Basidiomycota</taxon>
        <taxon>Agaricomycotina</taxon>
        <taxon>Agaricomycetes</taxon>
        <taxon>Cantharellales</taxon>
        <taxon>Tulasnellaceae</taxon>
        <taxon>Tulasnella</taxon>
    </lineage>
</organism>
<keyword evidence="1" id="KW-0472">Membrane</keyword>
<sequence length="78" mass="8584">MFSFLPLPTLSLGATLSAALAYFVPLLFIGLSLPILRPMSRPLLLSSPLLSENRHATPSGGFSLLIPRLFLSFAFYFR</sequence>
<gene>
    <name evidence="2" type="ORF">M407DRAFT_240685</name>
</gene>
<keyword evidence="1" id="KW-0812">Transmembrane</keyword>
<dbReference type="HOGENOM" id="CLU_2623813_0_0_1"/>
<keyword evidence="1" id="KW-1133">Transmembrane helix</keyword>
<protein>
    <submittedName>
        <fullName evidence="2">Uncharacterized protein</fullName>
    </submittedName>
</protein>
<reference evidence="2 3" key="1">
    <citation type="submission" date="2014-04" db="EMBL/GenBank/DDBJ databases">
        <authorList>
            <consortium name="DOE Joint Genome Institute"/>
            <person name="Kuo A."/>
            <person name="Girlanda M."/>
            <person name="Perotto S."/>
            <person name="Kohler A."/>
            <person name="Nagy L.G."/>
            <person name="Floudas D."/>
            <person name="Copeland A."/>
            <person name="Barry K.W."/>
            <person name="Cichocki N."/>
            <person name="Veneault-Fourrey C."/>
            <person name="LaButti K."/>
            <person name="Lindquist E.A."/>
            <person name="Lipzen A."/>
            <person name="Lundell T."/>
            <person name="Morin E."/>
            <person name="Murat C."/>
            <person name="Sun H."/>
            <person name="Tunlid A."/>
            <person name="Henrissat B."/>
            <person name="Grigoriev I.V."/>
            <person name="Hibbett D.S."/>
            <person name="Martin F."/>
            <person name="Nordberg H.P."/>
            <person name="Cantor M.N."/>
            <person name="Hua S.X."/>
        </authorList>
    </citation>
    <scope>NUCLEOTIDE SEQUENCE [LARGE SCALE GENOMIC DNA]</scope>
    <source>
        <strain evidence="2 3">MUT 4182</strain>
    </source>
</reference>
<dbReference type="AlphaFoldDB" id="A0A0C3ML11"/>
<name>A0A0C3ML11_9AGAM</name>
<accession>A0A0C3ML11</accession>
<keyword evidence="3" id="KW-1185">Reference proteome</keyword>
<dbReference type="OrthoDB" id="416553at2759"/>
<proteinExistence type="predicted"/>
<feature type="transmembrane region" description="Helical" evidence="1">
    <location>
        <begin position="56"/>
        <end position="77"/>
    </location>
</feature>
<feature type="transmembrane region" description="Helical" evidence="1">
    <location>
        <begin position="12"/>
        <end position="36"/>
    </location>
</feature>